<evidence type="ECO:0000313" key="1">
    <source>
        <dbReference type="EMBL" id="OLP58346.1"/>
    </source>
</evidence>
<dbReference type="EMBL" id="MKIP01000058">
    <property type="protein sequence ID" value="OLP58346.1"/>
    <property type="molecule type" value="Genomic_DNA"/>
</dbReference>
<keyword evidence="2" id="KW-1185">Reference proteome</keyword>
<name>A0A1Q9ASI6_9HYPH</name>
<dbReference type="AlphaFoldDB" id="A0A1Q9ASI6"/>
<accession>A0A1Q9ASI6</accession>
<dbReference type="Proteomes" id="UP000186364">
    <property type="component" value="Unassembled WGS sequence"/>
</dbReference>
<dbReference type="OrthoDB" id="8450994at2"/>
<proteinExistence type="predicted"/>
<dbReference type="RefSeq" id="WP_075629551.1">
    <property type="nucleotide sequence ID" value="NZ_FOAM01000008.1"/>
</dbReference>
<sequence length="161" mass="18287">MSDSEKRINDGIQRYYAMLGSLHGVPAGVMRRAEADRITYGEIYGGRSAVDGEIRWSSLHVLRFLVEICGLTYAEARAGLVEELSHWRSTGPLPEPEALAREMFTTARGNILDAMVLAQMELDCLARDPVRSLYMRDVLRHLETMRFTDCYDAGKDWRELS</sequence>
<gene>
    <name evidence="1" type="ORF">BJF93_07030</name>
</gene>
<protein>
    <submittedName>
        <fullName evidence="1">Uncharacterized protein</fullName>
    </submittedName>
</protein>
<organism evidence="1 2">
    <name type="scientific">Xaviernesmea oryzae</name>
    <dbReference type="NCBI Taxonomy" id="464029"/>
    <lineage>
        <taxon>Bacteria</taxon>
        <taxon>Pseudomonadati</taxon>
        <taxon>Pseudomonadota</taxon>
        <taxon>Alphaproteobacteria</taxon>
        <taxon>Hyphomicrobiales</taxon>
        <taxon>Rhizobiaceae</taxon>
        <taxon>Rhizobium/Agrobacterium group</taxon>
        <taxon>Xaviernesmea</taxon>
    </lineage>
</organism>
<reference evidence="1 2" key="1">
    <citation type="submission" date="2016-09" db="EMBL/GenBank/DDBJ databases">
        <title>Rhizobium sp. nov., a novel species isolated from the rice rhizosphere.</title>
        <authorList>
            <person name="Zhao J."/>
            <person name="Zhang X."/>
        </authorList>
    </citation>
    <scope>NUCLEOTIDE SEQUENCE [LARGE SCALE GENOMIC DNA]</scope>
    <source>
        <strain evidence="1 2">1.7048</strain>
    </source>
</reference>
<evidence type="ECO:0000313" key="2">
    <source>
        <dbReference type="Proteomes" id="UP000186364"/>
    </source>
</evidence>
<comment type="caution">
    <text evidence="1">The sequence shown here is derived from an EMBL/GenBank/DDBJ whole genome shotgun (WGS) entry which is preliminary data.</text>
</comment>